<dbReference type="RefSeq" id="WP_091268804.1">
    <property type="nucleotide sequence ID" value="NZ_FNFK01000078.1"/>
</dbReference>
<comment type="function">
    <text evidence="2">Component of the dihydroxyacetone kinase complex, which is responsible for the phosphoenolpyruvate (PEP)-dependent phosphorylation of dihydroxyacetone. DhaM serves as the phosphoryl donor. Is phosphorylated by phosphoenolpyruvate in an EI- and HPr-dependent reaction, and a phosphorelay system on histidine residues finally leads to phosphoryl transfer to DhaL and dihydroxyacetone.</text>
</comment>
<dbReference type="InterPro" id="IPR039643">
    <property type="entry name" value="DhaM"/>
</dbReference>
<dbReference type="GO" id="GO:0009401">
    <property type="term" value="P:phosphoenolpyruvate-dependent sugar phosphotransferase system"/>
    <property type="evidence" value="ECO:0007669"/>
    <property type="project" value="InterPro"/>
</dbReference>
<dbReference type="GO" id="GO:0016020">
    <property type="term" value="C:membrane"/>
    <property type="evidence" value="ECO:0007669"/>
    <property type="project" value="InterPro"/>
</dbReference>
<comment type="catalytic activity">
    <reaction evidence="1">
        <text>dihydroxyacetone + phosphoenolpyruvate = dihydroxyacetone phosphate + pyruvate</text>
        <dbReference type="Rhea" id="RHEA:18381"/>
        <dbReference type="ChEBI" id="CHEBI:15361"/>
        <dbReference type="ChEBI" id="CHEBI:16016"/>
        <dbReference type="ChEBI" id="CHEBI:57642"/>
        <dbReference type="ChEBI" id="CHEBI:58702"/>
        <dbReference type="EC" id="2.7.1.121"/>
    </reaction>
</comment>
<dbReference type="InterPro" id="IPR004701">
    <property type="entry name" value="PTS_EIIA_man-typ"/>
</dbReference>
<dbReference type="InterPro" id="IPR012844">
    <property type="entry name" value="DhaM_N"/>
</dbReference>
<dbReference type="Proteomes" id="UP000199433">
    <property type="component" value="Unassembled WGS sequence"/>
</dbReference>
<dbReference type="Gene3D" id="3.40.50.510">
    <property type="entry name" value="Phosphotransferase system, mannose-type IIA component"/>
    <property type="match status" value="1"/>
</dbReference>
<dbReference type="EC" id="2.7.1.121" evidence="3"/>
<dbReference type="SUPFAM" id="SSF53062">
    <property type="entry name" value="PTS system fructose IIA component-like"/>
    <property type="match status" value="1"/>
</dbReference>
<dbReference type="AlphaFoldDB" id="A0A1G9FGL2"/>
<dbReference type="Pfam" id="PF03610">
    <property type="entry name" value="EIIA-man"/>
    <property type="match status" value="1"/>
</dbReference>
<evidence type="ECO:0000256" key="4">
    <source>
        <dbReference type="ARBA" id="ARBA00022679"/>
    </source>
</evidence>
<dbReference type="PANTHER" id="PTHR38594:SF1">
    <property type="entry name" value="PEP-DEPENDENT DIHYDROXYACETONE KINASE, PHOSPHORYL DONOR SUBUNIT DHAM"/>
    <property type="match status" value="1"/>
</dbReference>
<gene>
    <name evidence="7" type="ORF">SAMN04488098_10788</name>
</gene>
<dbReference type="PROSITE" id="PS51096">
    <property type="entry name" value="PTS_EIIA_TYPE_4"/>
    <property type="match status" value="1"/>
</dbReference>
<sequence length="125" mass="13619">MSKSYGVLLVSHVERVATGLKQLLDQVASDVTIKTAGGTEDGDVGTSFDLISETLESFEEDHILCFYDLGSAKMNLDMATEMTEKNVEILNTAFIEGAYTTASLLQADVPLDNIKEQISKLVIKE</sequence>
<accession>A0A1G9FGL2</accession>
<keyword evidence="8" id="KW-1185">Reference proteome</keyword>
<dbReference type="STRING" id="426701.SAMN04488098_10788"/>
<feature type="domain" description="PTS EIIA type-4" evidence="6">
    <location>
        <begin position="4"/>
        <end position="125"/>
    </location>
</feature>
<dbReference type="NCBIfam" id="TIGR02364">
    <property type="entry name" value="dha_pts"/>
    <property type="match status" value="1"/>
</dbReference>
<evidence type="ECO:0000313" key="7">
    <source>
        <dbReference type="EMBL" id="SDK87477.1"/>
    </source>
</evidence>
<organism evidence="7 8">
    <name type="scientific">Alkalibacterium thalassium</name>
    <dbReference type="NCBI Taxonomy" id="426701"/>
    <lineage>
        <taxon>Bacteria</taxon>
        <taxon>Bacillati</taxon>
        <taxon>Bacillota</taxon>
        <taxon>Bacilli</taxon>
        <taxon>Lactobacillales</taxon>
        <taxon>Carnobacteriaceae</taxon>
        <taxon>Alkalibacterium</taxon>
    </lineage>
</organism>
<dbReference type="EMBL" id="FNFK01000078">
    <property type="protein sequence ID" value="SDK87477.1"/>
    <property type="molecule type" value="Genomic_DNA"/>
</dbReference>
<keyword evidence="4" id="KW-0808">Transferase</keyword>
<evidence type="ECO:0000256" key="5">
    <source>
        <dbReference type="ARBA" id="ARBA00046577"/>
    </source>
</evidence>
<dbReference type="GO" id="GO:0047324">
    <property type="term" value="F:phosphoenolpyruvate-glycerone phosphotransferase activity"/>
    <property type="evidence" value="ECO:0007669"/>
    <property type="project" value="UniProtKB-EC"/>
</dbReference>
<comment type="subunit">
    <text evidence="5">Homodimer. The dihydroxyacetone kinase complex is composed of a homodimer of DhaM, a homodimer of DhaK and the subunit DhaL.</text>
</comment>
<keyword evidence="7" id="KW-0418">Kinase</keyword>
<protein>
    <recommendedName>
        <fullName evidence="3">phosphoenolpyruvate--glycerone phosphotransferase</fullName>
        <ecNumber evidence="3">2.7.1.121</ecNumber>
    </recommendedName>
</protein>
<evidence type="ECO:0000313" key="8">
    <source>
        <dbReference type="Proteomes" id="UP000199433"/>
    </source>
</evidence>
<evidence type="ECO:0000259" key="6">
    <source>
        <dbReference type="PROSITE" id="PS51096"/>
    </source>
</evidence>
<dbReference type="GO" id="GO:0019563">
    <property type="term" value="P:glycerol catabolic process"/>
    <property type="evidence" value="ECO:0007669"/>
    <property type="project" value="InterPro"/>
</dbReference>
<name>A0A1G9FGL2_9LACT</name>
<dbReference type="OrthoDB" id="7065393at2"/>
<dbReference type="InterPro" id="IPR036662">
    <property type="entry name" value="PTS_EIIA_man-typ_sf"/>
</dbReference>
<dbReference type="PANTHER" id="PTHR38594">
    <property type="entry name" value="PEP-DEPENDENT DIHYDROXYACETONE KINASE, PHOSPHORYL DONOR SUBUNIT DHAM"/>
    <property type="match status" value="1"/>
</dbReference>
<reference evidence="8" key="1">
    <citation type="submission" date="2016-10" db="EMBL/GenBank/DDBJ databases">
        <authorList>
            <person name="Varghese N."/>
            <person name="Submissions S."/>
        </authorList>
    </citation>
    <scope>NUCLEOTIDE SEQUENCE [LARGE SCALE GENOMIC DNA]</scope>
    <source>
        <strain evidence="8">DSM 19181</strain>
    </source>
</reference>
<evidence type="ECO:0000256" key="2">
    <source>
        <dbReference type="ARBA" id="ARBA00002788"/>
    </source>
</evidence>
<evidence type="ECO:0000256" key="1">
    <source>
        <dbReference type="ARBA" id="ARBA00001113"/>
    </source>
</evidence>
<proteinExistence type="predicted"/>
<evidence type="ECO:0000256" key="3">
    <source>
        <dbReference type="ARBA" id="ARBA00012095"/>
    </source>
</evidence>